<dbReference type="EnsemblMetazoa" id="GPPI029942-RA">
    <property type="protein sequence ID" value="GPPI029942-PA"/>
    <property type="gene ID" value="GPPI029942"/>
</dbReference>
<evidence type="ECO:0000313" key="2">
    <source>
        <dbReference type="EnsemblMetazoa" id="GPPI029942-PA"/>
    </source>
</evidence>
<reference evidence="2" key="2">
    <citation type="submission" date="2020-05" db="UniProtKB">
        <authorList>
            <consortium name="EnsemblMetazoa"/>
        </authorList>
    </citation>
    <scope>IDENTIFICATION</scope>
    <source>
        <strain evidence="2">IAEA</strain>
    </source>
</reference>
<feature type="compositionally biased region" description="Polar residues" evidence="1">
    <location>
        <begin position="1"/>
        <end position="21"/>
    </location>
</feature>
<sequence>MSFNTRNANNIRDDCASNNITGGNGSDRINGILRKVYGSTAVFRGDGKALDIDQGKHIIPWMGYHNPKMDSIVDVLLKKQKTITTHDHKDFEESSSAD</sequence>
<organism evidence="2 3">
    <name type="scientific">Glossina palpalis gambiensis</name>
    <dbReference type="NCBI Taxonomy" id="67801"/>
    <lineage>
        <taxon>Eukaryota</taxon>
        <taxon>Metazoa</taxon>
        <taxon>Ecdysozoa</taxon>
        <taxon>Arthropoda</taxon>
        <taxon>Hexapoda</taxon>
        <taxon>Insecta</taxon>
        <taxon>Pterygota</taxon>
        <taxon>Neoptera</taxon>
        <taxon>Endopterygota</taxon>
        <taxon>Diptera</taxon>
        <taxon>Brachycera</taxon>
        <taxon>Muscomorpha</taxon>
        <taxon>Hippoboscoidea</taxon>
        <taxon>Glossinidae</taxon>
        <taxon>Glossina</taxon>
    </lineage>
</organism>
<dbReference type="EMBL" id="JXJN01014201">
    <property type="status" value="NOT_ANNOTATED_CDS"/>
    <property type="molecule type" value="Genomic_DNA"/>
</dbReference>
<dbReference type="STRING" id="67801.A0A1B0BH73"/>
<evidence type="ECO:0000313" key="3">
    <source>
        <dbReference type="Proteomes" id="UP000092460"/>
    </source>
</evidence>
<evidence type="ECO:0000256" key="1">
    <source>
        <dbReference type="SAM" id="MobiDB-lite"/>
    </source>
</evidence>
<keyword evidence="3" id="KW-1185">Reference proteome</keyword>
<reference evidence="3" key="1">
    <citation type="submission" date="2015-01" db="EMBL/GenBank/DDBJ databases">
        <authorList>
            <person name="Aksoy S."/>
            <person name="Warren W."/>
            <person name="Wilson R.K."/>
        </authorList>
    </citation>
    <scope>NUCLEOTIDE SEQUENCE [LARGE SCALE GENOMIC DNA]</scope>
    <source>
        <strain evidence="3">IAEA</strain>
    </source>
</reference>
<accession>A0A1B0BH73</accession>
<feature type="region of interest" description="Disordered" evidence="1">
    <location>
        <begin position="1"/>
        <end position="26"/>
    </location>
</feature>
<name>A0A1B0BH73_9MUSC</name>
<protein>
    <submittedName>
        <fullName evidence="2">Uncharacterized protein</fullName>
    </submittedName>
</protein>
<dbReference type="Proteomes" id="UP000092460">
    <property type="component" value="Unassembled WGS sequence"/>
</dbReference>
<proteinExistence type="predicted"/>
<dbReference type="AlphaFoldDB" id="A0A1B0BH73"/>
<dbReference type="VEuPathDB" id="VectorBase:GPPI029942"/>